<organism evidence="7 8">
    <name type="scientific">Chondrus crispus</name>
    <name type="common">Carrageen Irish moss</name>
    <name type="synonym">Polymorpha crispa</name>
    <dbReference type="NCBI Taxonomy" id="2769"/>
    <lineage>
        <taxon>Eukaryota</taxon>
        <taxon>Rhodophyta</taxon>
        <taxon>Florideophyceae</taxon>
        <taxon>Rhodymeniophycidae</taxon>
        <taxon>Gigartinales</taxon>
        <taxon>Gigartinaceae</taxon>
        <taxon>Chondrus</taxon>
    </lineage>
</organism>
<evidence type="ECO:0000259" key="6">
    <source>
        <dbReference type="Pfam" id="PF00327"/>
    </source>
</evidence>
<evidence type="ECO:0000256" key="4">
    <source>
        <dbReference type="ARBA" id="ARBA00035281"/>
    </source>
</evidence>
<dbReference type="OMA" id="IRKHRIK"/>
<dbReference type="InterPro" id="IPR005996">
    <property type="entry name" value="Ribosomal_uL30_bac-type"/>
</dbReference>
<dbReference type="Gene3D" id="3.30.1390.20">
    <property type="entry name" value="Ribosomal protein L30, ferredoxin-like fold domain"/>
    <property type="match status" value="1"/>
</dbReference>
<dbReference type="InterPro" id="IPR018038">
    <property type="entry name" value="Ribosomal_uL30_CS"/>
</dbReference>
<evidence type="ECO:0000313" key="8">
    <source>
        <dbReference type="Proteomes" id="UP000012073"/>
    </source>
</evidence>
<dbReference type="GO" id="GO:0006412">
    <property type="term" value="P:translation"/>
    <property type="evidence" value="ECO:0007669"/>
    <property type="project" value="InterPro"/>
</dbReference>
<dbReference type="AlphaFoldDB" id="R7QT95"/>
<accession>R7QT95</accession>
<dbReference type="GeneID" id="17318593"/>
<dbReference type="InterPro" id="IPR016082">
    <property type="entry name" value="Ribosomal_uL30_ferredoxin-like"/>
</dbReference>
<dbReference type="CDD" id="cd01658">
    <property type="entry name" value="Ribosomal_L30"/>
    <property type="match status" value="1"/>
</dbReference>
<dbReference type="EMBL" id="HG002205">
    <property type="protein sequence ID" value="CDF40580.1"/>
    <property type="molecule type" value="Genomic_DNA"/>
</dbReference>
<dbReference type="Gramene" id="CDF40580">
    <property type="protein sequence ID" value="CDF40580"/>
    <property type="gene ID" value="CHC_T00000774001"/>
</dbReference>
<dbReference type="GO" id="GO:0022625">
    <property type="term" value="C:cytosolic large ribosomal subunit"/>
    <property type="evidence" value="ECO:0007669"/>
    <property type="project" value="TreeGrafter"/>
</dbReference>
<sequence length="80" mass="9228">MQAWVKLNNTKLAVKLIRSTIGRPPNQRKIIQVLGLRKLNQVRIHDDGPRVWGMLEKVIHLVKLERIRAVDAPTMQAEKV</sequence>
<dbReference type="KEGG" id="ccp:CHC_T00000774001"/>
<proteinExistence type="inferred from homology"/>
<comment type="similarity">
    <text evidence="1 5">Belongs to the universal ribosomal protein uL30 family.</text>
</comment>
<dbReference type="PROSITE" id="PS00634">
    <property type="entry name" value="RIBOSOMAL_L30"/>
    <property type="match status" value="1"/>
</dbReference>
<keyword evidence="8" id="KW-1185">Reference proteome</keyword>
<reference evidence="8" key="1">
    <citation type="journal article" date="2013" name="Proc. Natl. Acad. Sci. U.S.A.">
        <title>Genome structure and metabolic features in the red seaweed Chondrus crispus shed light on evolution of the Archaeplastida.</title>
        <authorList>
            <person name="Collen J."/>
            <person name="Porcel B."/>
            <person name="Carre W."/>
            <person name="Ball S.G."/>
            <person name="Chaparro C."/>
            <person name="Tonon T."/>
            <person name="Barbeyron T."/>
            <person name="Michel G."/>
            <person name="Noel B."/>
            <person name="Valentin K."/>
            <person name="Elias M."/>
            <person name="Artiguenave F."/>
            <person name="Arun A."/>
            <person name="Aury J.M."/>
            <person name="Barbosa-Neto J.F."/>
            <person name="Bothwell J.H."/>
            <person name="Bouget F.Y."/>
            <person name="Brillet L."/>
            <person name="Cabello-Hurtado F."/>
            <person name="Capella-Gutierrez S."/>
            <person name="Charrier B."/>
            <person name="Cladiere L."/>
            <person name="Cock J.M."/>
            <person name="Coelho S.M."/>
            <person name="Colleoni C."/>
            <person name="Czjzek M."/>
            <person name="Da Silva C."/>
            <person name="Delage L."/>
            <person name="Denoeud F."/>
            <person name="Deschamps P."/>
            <person name="Dittami S.M."/>
            <person name="Gabaldon T."/>
            <person name="Gachon C.M."/>
            <person name="Groisillier A."/>
            <person name="Herve C."/>
            <person name="Jabbari K."/>
            <person name="Katinka M."/>
            <person name="Kloareg B."/>
            <person name="Kowalczyk N."/>
            <person name="Labadie K."/>
            <person name="Leblanc C."/>
            <person name="Lopez P.J."/>
            <person name="McLachlan D.H."/>
            <person name="Meslet-Cladiere L."/>
            <person name="Moustafa A."/>
            <person name="Nehr Z."/>
            <person name="Nyvall Collen P."/>
            <person name="Panaud O."/>
            <person name="Partensky F."/>
            <person name="Poulain J."/>
            <person name="Rensing S.A."/>
            <person name="Rousvoal S."/>
            <person name="Samson G."/>
            <person name="Symeonidi A."/>
            <person name="Weissenbach J."/>
            <person name="Zambounis A."/>
            <person name="Wincker P."/>
            <person name="Boyen C."/>
        </authorList>
    </citation>
    <scope>NUCLEOTIDE SEQUENCE [LARGE SCALE GENOMIC DNA]</scope>
    <source>
        <strain evidence="8">cv. Stackhouse</strain>
    </source>
</reference>
<evidence type="ECO:0000256" key="1">
    <source>
        <dbReference type="ARBA" id="ARBA00007594"/>
    </source>
</evidence>
<dbReference type="PANTHER" id="PTHR15892:SF2">
    <property type="entry name" value="LARGE RIBOSOMAL SUBUNIT PROTEIN UL30M"/>
    <property type="match status" value="1"/>
</dbReference>
<dbReference type="Pfam" id="PF00327">
    <property type="entry name" value="Ribosomal_L30"/>
    <property type="match status" value="1"/>
</dbReference>
<evidence type="ECO:0000256" key="5">
    <source>
        <dbReference type="RuleBase" id="RU003734"/>
    </source>
</evidence>
<evidence type="ECO:0000256" key="2">
    <source>
        <dbReference type="ARBA" id="ARBA00022980"/>
    </source>
</evidence>
<dbReference type="OrthoDB" id="3790at2759"/>
<dbReference type="RefSeq" id="XP_005710874.1">
    <property type="nucleotide sequence ID" value="XM_005710817.1"/>
</dbReference>
<protein>
    <recommendedName>
        <fullName evidence="4">Large ribosomal subunit protein uL30m</fullName>
    </recommendedName>
</protein>
<dbReference type="HAMAP" id="MF_01371_B">
    <property type="entry name" value="Ribosomal_uL30_B"/>
    <property type="match status" value="1"/>
</dbReference>
<dbReference type="InterPro" id="IPR036919">
    <property type="entry name" value="Ribo_uL30_ferredoxin-like_sf"/>
</dbReference>
<dbReference type="GO" id="GO:0003735">
    <property type="term" value="F:structural constituent of ribosome"/>
    <property type="evidence" value="ECO:0007669"/>
    <property type="project" value="InterPro"/>
</dbReference>
<evidence type="ECO:0000256" key="3">
    <source>
        <dbReference type="ARBA" id="ARBA00023274"/>
    </source>
</evidence>
<keyword evidence="2 5" id="KW-0689">Ribosomal protein</keyword>
<feature type="domain" description="Large ribosomal subunit protein uL30-like ferredoxin-like fold" evidence="6">
    <location>
        <begin position="12"/>
        <end position="62"/>
    </location>
</feature>
<dbReference type="Proteomes" id="UP000012073">
    <property type="component" value="Unassembled WGS sequence"/>
</dbReference>
<dbReference type="PANTHER" id="PTHR15892">
    <property type="entry name" value="MITOCHONDRIAL RIBOSOMAL PROTEIN L30"/>
    <property type="match status" value="1"/>
</dbReference>
<name>R7QT95_CHOCR</name>
<gene>
    <name evidence="7" type="ORF">CHC_T00000774001</name>
</gene>
<keyword evidence="3 5" id="KW-0687">Ribonucleoprotein</keyword>
<dbReference type="SUPFAM" id="SSF55129">
    <property type="entry name" value="Ribosomal protein L30p/L7e"/>
    <property type="match status" value="1"/>
</dbReference>
<dbReference type="NCBIfam" id="TIGR01308">
    <property type="entry name" value="rpmD_bact"/>
    <property type="match status" value="1"/>
</dbReference>
<evidence type="ECO:0000313" key="7">
    <source>
        <dbReference type="EMBL" id="CDF40580.1"/>
    </source>
</evidence>